<organism evidence="10 11">
    <name type="scientific">Phodopus roborovskii</name>
    <name type="common">Roborovski's desert hamster</name>
    <name type="synonym">Cricetulus roborovskii</name>
    <dbReference type="NCBI Taxonomy" id="109678"/>
    <lineage>
        <taxon>Eukaryota</taxon>
        <taxon>Metazoa</taxon>
        <taxon>Chordata</taxon>
        <taxon>Craniata</taxon>
        <taxon>Vertebrata</taxon>
        <taxon>Euteleostomi</taxon>
        <taxon>Mammalia</taxon>
        <taxon>Eutheria</taxon>
        <taxon>Euarchontoglires</taxon>
        <taxon>Glires</taxon>
        <taxon>Rodentia</taxon>
        <taxon>Myomorpha</taxon>
        <taxon>Muroidea</taxon>
        <taxon>Cricetidae</taxon>
        <taxon>Cricetinae</taxon>
        <taxon>Phodopus</taxon>
    </lineage>
</organism>
<dbReference type="SMART" id="SM00338">
    <property type="entry name" value="BRLZ"/>
    <property type="match status" value="1"/>
</dbReference>
<dbReference type="InterPro" id="IPR046347">
    <property type="entry name" value="bZIP_sf"/>
</dbReference>
<dbReference type="EMBL" id="CALSGD010001555">
    <property type="protein sequence ID" value="CAH7151750.1"/>
    <property type="molecule type" value="Genomic_DNA"/>
</dbReference>
<feature type="chain" id="PRO_5043773680" evidence="8">
    <location>
        <begin position="24"/>
        <end position="656"/>
    </location>
</feature>
<evidence type="ECO:0000256" key="7">
    <source>
        <dbReference type="SAM" id="MobiDB-lite"/>
    </source>
</evidence>
<keyword evidence="6" id="KW-0539">Nucleus</keyword>
<accession>A0AAV0A390</accession>
<keyword evidence="8" id="KW-0732">Signal</keyword>
<dbReference type="InterPro" id="IPR004827">
    <property type="entry name" value="bZIP"/>
</dbReference>
<evidence type="ECO:0000256" key="2">
    <source>
        <dbReference type="ARBA" id="ARBA00023015"/>
    </source>
</evidence>
<dbReference type="Proteomes" id="UP001152836">
    <property type="component" value="Unassembled WGS sequence"/>
</dbReference>
<dbReference type="CDD" id="cd14720">
    <property type="entry name" value="bZIP_NFE2-like"/>
    <property type="match status" value="1"/>
</dbReference>
<evidence type="ECO:0000256" key="1">
    <source>
        <dbReference type="ARBA" id="ARBA00008157"/>
    </source>
</evidence>
<comment type="similarity">
    <text evidence="1">Belongs to the bZIP family. CNC subfamily.</text>
</comment>
<dbReference type="RefSeq" id="XP_051058928.1">
    <property type="nucleotide sequence ID" value="XM_051202971.1"/>
</dbReference>
<comment type="caution">
    <text evidence="10">The sequence shown here is derived from an EMBL/GenBank/DDBJ whole genome shotgun (WGS) entry which is preliminary data.</text>
</comment>
<dbReference type="PROSITE" id="PS00036">
    <property type="entry name" value="BZIP_BASIC"/>
    <property type="match status" value="1"/>
</dbReference>
<keyword evidence="11" id="KW-1185">Reference proteome</keyword>
<evidence type="ECO:0000259" key="9">
    <source>
        <dbReference type="PROSITE" id="PS50217"/>
    </source>
</evidence>
<name>A0AAV0A390_PHORO</name>
<evidence type="ECO:0000256" key="3">
    <source>
        <dbReference type="ARBA" id="ARBA00023125"/>
    </source>
</evidence>
<evidence type="ECO:0000256" key="4">
    <source>
        <dbReference type="ARBA" id="ARBA00023159"/>
    </source>
</evidence>
<dbReference type="SUPFAM" id="SSF57959">
    <property type="entry name" value="Leucine zipper domain"/>
    <property type="match status" value="1"/>
</dbReference>
<dbReference type="PANTHER" id="PTHR24411">
    <property type="entry name" value="NUCLEAR FACTOR ERYTHROID 2-RELATED FACTOR"/>
    <property type="match status" value="1"/>
</dbReference>
<sequence length="656" mass="72592">MKLPKPWWAGGGLLNLTLLLSLAGLRVDLDLCVPPPAASFYEELLPLCPTRPASASSPFPASGGWGHSPQLLAKGRLLREVRALGVPFVPRTRVDAWLVHSVATGDADGAHELLATAASSAVGDGDQEAPAGGGDRPEAHNSPLAAEEEDKAAEPSAQVRDTDGRGSQENDILKEESEAVDHSSQHEEDGEGVPAHLKSLQPSRKDENKMIDTHDWEAEVIREFRNESHLHWSDTAFSLEDLFQLLSSQSEHSLEGLSLEDIPPFLNSANESVNSSEHDINLSHAISHDVNLHEAMLLCPNTVRREPTRTSQAQEPFLQLNSHANTEHTIPAMSFPPADNQMRNLTSQDVLYDLDSNIFDGINLMSLATGFSPLEVSQLFEEPDSDSGLSLNPSYTTTKSNSSHCMYDGAVGYSNDLQSLCQDLGAVGGCYPETCKHCYTNHTTVSGFHQDLKCQQVFHDHTYHVQPGVLEPNSESFTWSKKISGCLDPDRSLSRDEQRAKALHIPFSVDEIVQMPVDSFNSMLSRHYLTDLQVSLIRDIRRRGKNKVAAQNCRKRKLNIILSLEDDICNLQTKKEALKSEQAQCNKAIGIMKQKLHDLYHDVFSRLRDDQGRPVNPNHYALQYSHDGTVLIVPKELVASGHKKETKGKKKLNRFQ</sequence>
<dbReference type="Pfam" id="PF03131">
    <property type="entry name" value="bZIP_Maf"/>
    <property type="match status" value="1"/>
</dbReference>
<dbReference type="Gene3D" id="1.10.880.10">
    <property type="entry name" value="Transcription factor, Skn-1-like, DNA-binding domain"/>
    <property type="match status" value="1"/>
</dbReference>
<gene>
    <name evidence="10" type="primary">Nfe2l3</name>
    <name evidence="10" type="ORF">PHOROB_LOCUS14640</name>
</gene>
<reference evidence="10" key="1">
    <citation type="submission" date="2022-06" db="EMBL/GenBank/DDBJ databases">
        <authorList>
            <person name="Andreotti S."/>
            <person name="Wyler E."/>
        </authorList>
    </citation>
    <scope>NUCLEOTIDE SEQUENCE</scope>
</reference>
<evidence type="ECO:0000313" key="10">
    <source>
        <dbReference type="EMBL" id="CAH7151750.1"/>
    </source>
</evidence>
<feature type="domain" description="BZIP" evidence="9">
    <location>
        <begin position="536"/>
        <end position="599"/>
    </location>
</feature>
<evidence type="ECO:0000256" key="5">
    <source>
        <dbReference type="ARBA" id="ARBA00023163"/>
    </source>
</evidence>
<keyword evidence="4" id="KW-0010">Activator</keyword>
<proteinExistence type="inferred from homology"/>
<evidence type="ECO:0000256" key="8">
    <source>
        <dbReference type="SAM" id="SignalP"/>
    </source>
</evidence>
<dbReference type="PROSITE" id="PS50217">
    <property type="entry name" value="BZIP"/>
    <property type="match status" value="1"/>
</dbReference>
<dbReference type="InterPro" id="IPR047167">
    <property type="entry name" value="NFE2-like"/>
</dbReference>
<dbReference type="GO" id="GO:0000978">
    <property type="term" value="F:RNA polymerase II cis-regulatory region sequence-specific DNA binding"/>
    <property type="evidence" value="ECO:0007669"/>
    <property type="project" value="InterPro"/>
</dbReference>
<dbReference type="GO" id="GO:0000981">
    <property type="term" value="F:DNA-binding transcription factor activity, RNA polymerase II-specific"/>
    <property type="evidence" value="ECO:0007669"/>
    <property type="project" value="TreeGrafter"/>
</dbReference>
<dbReference type="CTD" id="9603"/>
<dbReference type="InterPro" id="IPR004826">
    <property type="entry name" value="bZIP_Maf"/>
</dbReference>
<feature type="signal peptide" evidence="8">
    <location>
        <begin position="1"/>
        <end position="23"/>
    </location>
</feature>
<dbReference type="KEGG" id="prob:127235620"/>
<evidence type="ECO:0000313" key="11">
    <source>
        <dbReference type="Proteomes" id="UP001152836"/>
    </source>
</evidence>
<keyword evidence="5" id="KW-0804">Transcription</keyword>
<dbReference type="InterPro" id="IPR008917">
    <property type="entry name" value="TF_DNA-bd_sf"/>
</dbReference>
<dbReference type="AlphaFoldDB" id="A0AAV0A390"/>
<evidence type="ECO:0000256" key="6">
    <source>
        <dbReference type="ARBA" id="ARBA00023242"/>
    </source>
</evidence>
<feature type="compositionally biased region" description="Basic and acidic residues" evidence="7">
    <location>
        <begin position="160"/>
        <end position="187"/>
    </location>
</feature>
<protein>
    <submittedName>
        <fullName evidence="10">Nfe2l3 protein</fullName>
    </submittedName>
</protein>
<keyword evidence="2" id="KW-0805">Transcription regulation</keyword>
<keyword evidence="3" id="KW-0238">DNA-binding</keyword>
<dbReference type="GeneID" id="127235620"/>
<dbReference type="SUPFAM" id="SSF47454">
    <property type="entry name" value="A DNA-binding domain in eukaryotic transcription factors"/>
    <property type="match status" value="1"/>
</dbReference>
<feature type="region of interest" description="Disordered" evidence="7">
    <location>
        <begin position="121"/>
        <end position="208"/>
    </location>
</feature>
<dbReference type="PANTHER" id="PTHR24411:SF8">
    <property type="entry name" value="NUCLEAR FACTOR ERYTHROID 2-RELATED FACTOR 3"/>
    <property type="match status" value="1"/>
</dbReference>
<dbReference type="GO" id="GO:0005634">
    <property type="term" value="C:nucleus"/>
    <property type="evidence" value="ECO:0007669"/>
    <property type="project" value="TreeGrafter"/>
</dbReference>